<evidence type="ECO:0000313" key="1">
    <source>
        <dbReference type="EMBL" id="KAH7234870.1"/>
    </source>
</evidence>
<keyword evidence="2" id="KW-1185">Reference proteome</keyword>
<dbReference type="AlphaFoldDB" id="A0A9P9JW87"/>
<dbReference type="GeneID" id="70220610"/>
<name>A0A9P9JW87_FUSRE</name>
<proteinExistence type="predicted"/>
<protein>
    <submittedName>
        <fullName evidence="1">Uncharacterized protein</fullName>
    </submittedName>
</protein>
<accession>A0A9P9JW87</accession>
<sequence>MASISKGANNDIPENLILGTSETNSQMTRFEKAWQSLIWYETRLTENDDFSAILEVIRNPGQKSIMRDKETGGKYYPEKTDMKRPLYHKLEAELDQALYCELKKVLEAELHPQPVVASNVQVATNNINPFAFNHTQTHTNLMAQGPVSGLPLRPTSGIVSSNTLSLNNIWGNNTSGSFKWGFMQANNILPYSNVSGMDGKKPIKRVEG</sequence>
<comment type="caution">
    <text evidence="1">The sequence shown here is derived from an EMBL/GenBank/DDBJ whole genome shotgun (WGS) entry which is preliminary data.</text>
</comment>
<dbReference type="EMBL" id="JAGMUX010000017">
    <property type="protein sequence ID" value="KAH7234870.1"/>
    <property type="molecule type" value="Genomic_DNA"/>
</dbReference>
<gene>
    <name evidence="1" type="ORF">BKA55DRAFT_544056</name>
</gene>
<evidence type="ECO:0000313" key="2">
    <source>
        <dbReference type="Proteomes" id="UP000720189"/>
    </source>
</evidence>
<reference evidence="1" key="1">
    <citation type="journal article" date="2021" name="Nat. Commun.">
        <title>Genetic determinants of endophytism in the Arabidopsis root mycobiome.</title>
        <authorList>
            <person name="Mesny F."/>
            <person name="Miyauchi S."/>
            <person name="Thiergart T."/>
            <person name="Pickel B."/>
            <person name="Atanasova L."/>
            <person name="Karlsson M."/>
            <person name="Huettel B."/>
            <person name="Barry K.W."/>
            <person name="Haridas S."/>
            <person name="Chen C."/>
            <person name="Bauer D."/>
            <person name="Andreopoulos W."/>
            <person name="Pangilinan J."/>
            <person name="LaButti K."/>
            <person name="Riley R."/>
            <person name="Lipzen A."/>
            <person name="Clum A."/>
            <person name="Drula E."/>
            <person name="Henrissat B."/>
            <person name="Kohler A."/>
            <person name="Grigoriev I.V."/>
            <person name="Martin F.M."/>
            <person name="Hacquard S."/>
        </authorList>
    </citation>
    <scope>NUCLEOTIDE SEQUENCE</scope>
    <source>
        <strain evidence="1">MPI-CAGE-AT-0023</strain>
    </source>
</reference>
<dbReference type="RefSeq" id="XP_046044635.1">
    <property type="nucleotide sequence ID" value="XM_046190656.1"/>
</dbReference>
<organism evidence="1 2">
    <name type="scientific">Fusarium redolens</name>
    <dbReference type="NCBI Taxonomy" id="48865"/>
    <lineage>
        <taxon>Eukaryota</taxon>
        <taxon>Fungi</taxon>
        <taxon>Dikarya</taxon>
        <taxon>Ascomycota</taxon>
        <taxon>Pezizomycotina</taxon>
        <taxon>Sordariomycetes</taxon>
        <taxon>Hypocreomycetidae</taxon>
        <taxon>Hypocreales</taxon>
        <taxon>Nectriaceae</taxon>
        <taxon>Fusarium</taxon>
        <taxon>Fusarium redolens species complex</taxon>
    </lineage>
</organism>
<dbReference type="Proteomes" id="UP000720189">
    <property type="component" value="Unassembled WGS sequence"/>
</dbReference>
<dbReference type="OrthoDB" id="5427329at2759"/>